<organism evidence="1 2">
    <name type="scientific">Tepidimonas sediminis</name>
    <dbReference type="NCBI Taxonomy" id="2588941"/>
    <lineage>
        <taxon>Bacteria</taxon>
        <taxon>Pseudomonadati</taxon>
        <taxon>Pseudomonadota</taxon>
        <taxon>Betaproteobacteria</taxon>
        <taxon>Burkholderiales</taxon>
        <taxon>Tepidimonas</taxon>
    </lineage>
</organism>
<sequence>MERDDGTLQGDDGPRHLRSLADVQRVARQLLQDHDAGLRAEGRSLALLLEHALADLQRVLQHAREGALVGVPANLGAWPPAQAALYVEHHLELLVRLNPDDVHLVALQRRRPELFARAAVWLEVARWHWERDHPDGAAAGDGAPPVART</sequence>
<dbReference type="EMBL" id="VJND01000013">
    <property type="protein sequence ID" value="TSE24315.1"/>
    <property type="molecule type" value="Genomic_DNA"/>
</dbReference>
<proteinExistence type="predicted"/>
<dbReference type="RefSeq" id="WP_143896158.1">
    <property type="nucleotide sequence ID" value="NZ_VJND01000013.1"/>
</dbReference>
<dbReference type="AlphaFoldDB" id="A0A554WL89"/>
<protein>
    <submittedName>
        <fullName evidence="1">Uncharacterized protein</fullName>
    </submittedName>
</protein>
<reference evidence="1 2" key="1">
    <citation type="submission" date="2019-07" db="EMBL/GenBank/DDBJ databases">
        <title>Tepidimonas sediminis YIM 72259 draft genome.</title>
        <authorList>
            <person name="Da Costa M.S."/>
            <person name="Froufe H.J.C."/>
            <person name="Egas C."/>
            <person name="Albuquerque L."/>
        </authorList>
    </citation>
    <scope>NUCLEOTIDE SEQUENCE [LARGE SCALE GENOMIC DNA]</scope>
    <source>
        <strain evidence="1 2">YIM 72259</strain>
    </source>
</reference>
<gene>
    <name evidence="1" type="ORF">Tsedi_01968</name>
</gene>
<comment type="caution">
    <text evidence="1">The sequence shown here is derived from an EMBL/GenBank/DDBJ whole genome shotgun (WGS) entry which is preliminary data.</text>
</comment>
<dbReference type="OrthoDB" id="9153225at2"/>
<name>A0A554WL89_9BURK</name>
<dbReference type="Proteomes" id="UP000320225">
    <property type="component" value="Unassembled WGS sequence"/>
</dbReference>
<evidence type="ECO:0000313" key="2">
    <source>
        <dbReference type="Proteomes" id="UP000320225"/>
    </source>
</evidence>
<accession>A0A554WL89</accession>
<keyword evidence="2" id="KW-1185">Reference proteome</keyword>
<evidence type="ECO:0000313" key="1">
    <source>
        <dbReference type="EMBL" id="TSE24315.1"/>
    </source>
</evidence>